<gene>
    <name evidence="3" type="ORF">CAOG_006152</name>
</gene>
<reference evidence="4" key="1">
    <citation type="submission" date="2011-02" db="EMBL/GenBank/DDBJ databases">
        <title>The Genome Sequence of Capsaspora owczarzaki ATCC 30864.</title>
        <authorList>
            <person name="Russ C."/>
            <person name="Cuomo C."/>
            <person name="Burger G."/>
            <person name="Gray M.W."/>
            <person name="Holland P.W.H."/>
            <person name="King N."/>
            <person name="Lang F.B.F."/>
            <person name="Roger A.J."/>
            <person name="Ruiz-Trillo I."/>
            <person name="Young S.K."/>
            <person name="Zeng Q."/>
            <person name="Gargeya S."/>
            <person name="Alvarado L."/>
            <person name="Berlin A."/>
            <person name="Chapman S.B."/>
            <person name="Chen Z."/>
            <person name="Freedman E."/>
            <person name="Gellesch M."/>
            <person name="Goldberg J."/>
            <person name="Griggs A."/>
            <person name="Gujja S."/>
            <person name="Heilman E."/>
            <person name="Heiman D."/>
            <person name="Howarth C."/>
            <person name="Mehta T."/>
            <person name="Neiman D."/>
            <person name="Pearson M."/>
            <person name="Roberts A."/>
            <person name="Saif S."/>
            <person name="Shea T."/>
            <person name="Shenoy N."/>
            <person name="Sisk P."/>
            <person name="Stolte C."/>
            <person name="Sykes S."/>
            <person name="White J."/>
            <person name="Yandava C."/>
            <person name="Haas B."/>
            <person name="Nusbaum C."/>
            <person name="Birren B."/>
        </authorList>
    </citation>
    <scope>NUCLEOTIDE SEQUENCE</scope>
    <source>
        <strain evidence="4">ATCC 30864</strain>
    </source>
</reference>
<name>A0A0D2WTF4_CAPO3</name>
<dbReference type="PANTHER" id="PTHR31138">
    <property type="entry name" value="CHROMOSOME 19, WHOLE GENOME SHOTGUN SEQUENCE"/>
    <property type="match status" value="1"/>
</dbReference>
<dbReference type="InParanoid" id="A0A0D2WTF4"/>
<feature type="region of interest" description="Disordered" evidence="1">
    <location>
        <begin position="202"/>
        <end position="240"/>
    </location>
</feature>
<evidence type="ECO:0000256" key="1">
    <source>
        <dbReference type="SAM" id="MobiDB-lite"/>
    </source>
</evidence>
<dbReference type="AlphaFoldDB" id="A0A0D2WTF4"/>
<dbReference type="InterPro" id="IPR045967">
    <property type="entry name" value="HAM1-like_N"/>
</dbReference>
<feature type="region of interest" description="Disordered" evidence="1">
    <location>
        <begin position="254"/>
        <end position="273"/>
    </location>
</feature>
<dbReference type="PhylomeDB" id="A0A0D2WTF4"/>
<dbReference type="EMBL" id="KE346369">
    <property type="protein sequence ID" value="KJE95730.1"/>
    <property type="molecule type" value="Genomic_DNA"/>
</dbReference>
<dbReference type="OMA" id="NIAKHET"/>
<dbReference type="Pfam" id="PF19343">
    <property type="entry name" value="HAM1_N"/>
    <property type="match status" value="1"/>
</dbReference>
<organism evidence="3 4">
    <name type="scientific">Capsaspora owczarzaki (strain ATCC 30864)</name>
    <dbReference type="NCBI Taxonomy" id="595528"/>
    <lineage>
        <taxon>Eukaryota</taxon>
        <taxon>Filasterea</taxon>
        <taxon>Capsaspora</taxon>
    </lineage>
</organism>
<feature type="domain" description="HAM1-like N-terminal" evidence="2">
    <location>
        <begin position="340"/>
        <end position="613"/>
    </location>
</feature>
<evidence type="ECO:0000259" key="2">
    <source>
        <dbReference type="Pfam" id="PF19343"/>
    </source>
</evidence>
<protein>
    <recommendedName>
        <fullName evidence="2">HAM1-like N-terminal domain-containing protein</fullName>
    </recommendedName>
</protein>
<dbReference type="Proteomes" id="UP000008743">
    <property type="component" value="Unassembled WGS sequence"/>
</dbReference>
<dbReference type="OrthoDB" id="19394at2759"/>
<evidence type="ECO:0000313" key="4">
    <source>
        <dbReference type="Proteomes" id="UP000008743"/>
    </source>
</evidence>
<proteinExistence type="predicted"/>
<evidence type="ECO:0000313" key="3">
    <source>
        <dbReference type="EMBL" id="KJE95730.1"/>
    </source>
</evidence>
<sequence length="795" mass="88567">MAIDEQLLMQVAQAQHTQRKNVSVEVVQQLAKGKIPSMDDVRFAATKLNASIETHRGEVESKSGRKMLADLERLLTTATSLLDAHDLQQELKKLTTHIRESVDAVGGIKGFSNEVEGEVDLEREAEEAEAIARGVGQEDREKMKRQRAQFRALSKSFRVFGGLLFRSADFRRGVTTLAKAVIEALTAKDLDTLNMDSWNSSLEVSGGKGKARAYTVEEPDDQPASTSRMAGGVQDSDMSDELRLEGKDRAAIRALSTPGGASSKRSHHFSSTMSDEQVVQAVMEVMEMIAQRPEMRRGIDAFFQISEQVWDDFAKSKFSLTTTFGASAGVGVEAGPSMEKRKTELSKHLHKVRADLLNVFACLARGRSIEQFAAAIESLSQRIASDEDVKVLIDSIKSLLDVLTRDPDMYRRPNDVQYARERIRATLTRIRMMGNRYRQHPTFETAEREGRVLLDAIRTNERLIHLAQDVYALAGDFVYSDRHDKTHFDLTTISHIRNVVASIVMDQLDFLPLPAMSGSSKKIDWAVDNLTMSARDILPEHIHIQTLSDTDLSLYSLSTAPNETIIKVDIVGLYAKLRNVCFAIEKKNWPRRSDSGTVDVAIGGEGGRLTLWLRTLKTPGLPALFTGVTVDFVISDLTLAFGTDVNHPRMLGSRGVRRRIRHAIERSVIERSTEMIGEFCGVLNRAMFSISRKLREKASQDGNVAAVFATKLISGKAAASVPFEMFRASKVDNHGAQPFNRGPLPVEKMLERLEHIPQKRVTIDQRPSIFAEPGRATIQADQQQQQQQQSISRAQ</sequence>
<dbReference type="PANTHER" id="PTHR31138:SF1">
    <property type="entry name" value="PDZ DOMAIN-CONTAINING PROTEIN"/>
    <property type="match status" value="1"/>
</dbReference>
<accession>A0A0D2WTF4</accession>
<feature type="region of interest" description="Disordered" evidence="1">
    <location>
        <begin position="775"/>
        <end position="795"/>
    </location>
</feature>
<dbReference type="RefSeq" id="XP_004345742.1">
    <property type="nucleotide sequence ID" value="XM_004345692.2"/>
</dbReference>
<dbReference type="STRING" id="595528.A0A0D2WTF4"/>
<keyword evidence="4" id="KW-1185">Reference proteome</keyword>